<accession>A0A7X9XNS7</accession>
<evidence type="ECO:0000313" key="1">
    <source>
        <dbReference type="EMBL" id="NMF04594.1"/>
    </source>
</evidence>
<evidence type="ECO:0008006" key="3">
    <source>
        <dbReference type="Google" id="ProtNLM"/>
    </source>
</evidence>
<organism evidence="1 2">
    <name type="scientific">Clostridium beijerinckii</name>
    <name type="common">Clostridium MP</name>
    <dbReference type="NCBI Taxonomy" id="1520"/>
    <lineage>
        <taxon>Bacteria</taxon>
        <taxon>Bacillati</taxon>
        <taxon>Bacillota</taxon>
        <taxon>Clostridia</taxon>
        <taxon>Eubacteriales</taxon>
        <taxon>Clostridiaceae</taxon>
        <taxon>Clostridium</taxon>
    </lineage>
</organism>
<dbReference type="RefSeq" id="WP_168981585.1">
    <property type="nucleotide sequence ID" value="NZ_JABAGD010000010.1"/>
</dbReference>
<evidence type="ECO:0000313" key="2">
    <source>
        <dbReference type="Proteomes" id="UP000587880"/>
    </source>
</evidence>
<gene>
    <name evidence="1" type="ORF">HF849_07435</name>
</gene>
<sequence>MLTERDRAVLKWIEDYKSISVPQATELFFNGTYESCRRRLKQLEDMELLKSYISQLTREKIYYNERKLKDHDLLVYDFLKKVKNKGASIRNFKIQPQYLKGLIRPDAYIEFIYEKNLYFIILEVDYTHYTPNSKMQLYEKLYKEGTLQKQCYGTFPIVIISRPSLNDIRYNSSNFEVLYTDLHYNNLYSFLF</sequence>
<protein>
    <recommendedName>
        <fullName evidence="3">Replication-relaxation</fullName>
    </recommendedName>
</protein>
<name>A0A7X9XNS7_CLOBE</name>
<reference evidence="1 2" key="1">
    <citation type="submission" date="2020-04" db="EMBL/GenBank/DDBJ databases">
        <authorList>
            <person name="Hitch T.C.A."/>
            <person name="Wylensek D."/>
            <person name="Clavel T."/>
        </authorList>
    </citation>
    <scope>NUCLEOTIDE SEQUENCE [LARGE SCALE GENOMIC DNA]</scope>
    <source>
        <strain evidence="1 2">WB01_NA02</strain>
    </source>
</reference>
<proteinExistence type="predicted"/>
<dbReference type="AlphaFoldDB" id="A0A7X9XNS7"/>
<dbReference type="Proteomes" id="UP000587880">
    <property type="component" value="Unassembled WGS sequence"/>
</dbReference>
<comment type="caution">
    <text evidence="1">The sequence shown here is derived from an EMBL/GenBank/DDBJ whole genome shotgun (WGS) entry which is preliminary data.</text>
</comment>
<dbReference type="EMBL" id="JABAGD010000010">
    <property type="protein sequence ID" value="NMF04594.1"/>
    <property type="molecule type" value="Genomic_DNA"/>
</dbReference>